<dbReference type="GO" id="GO:0004497">
    <property type="term" value="F:monooxygenase activity"/>
    <property type="evidence" value="ECO:0007669"/>
    <property type="project" value="InterPro"/>
</dbReference>
<dbReference type="InterPro" id="IPR017972">
    <property type="entry name" value="Cyt_P450_CS"/>
</dbReference>
<dbReference type="InterPro" id="IPR036396">
    <property type="entry name" value="Cyt_P450_sf"/>
</dbReference>
<protein>
    <submittedName>
        <fullName evidence="2">Unannotated protein</fullName>
    </submittedName>
</protein>
<dbReference type="InterPro" id="IPR002397">
    <property type="entry name" value="Cyt_P450_B"/>
</dbReference>
<organism evidence="2">
    <name type="scientific">freshwater metagenome</name>
    <dbReference type="NCBI Taxonomy" id="449393"/>
    <lineage>
        <taxon>unclassified sequences</taxon>
        <taxon>metagenomes</taxon>
        <taxon>ecological metagenomes</taxon>
    </lineage>
</organism>
<name>A0A6J6CLP8_9ZZZZ</name>
<evidence type="ECO:0000256" key="1">
    <source>
        <dbReference type="ARBA" id="ARBA00010617"/>
    </source>
</evidence>
<sequence length="458" mass="51692">MGSSPKHINHELGPMRCPVTLDDVDLFGPGAQEHWYEMYEILHREAPVLRLPGGGITPGSDAFVLTKHADVAMVVKDPERFPTLTQTRISGHANAGLSAEDTWQKYRSLMQASMVSLRPTQELYIKHRKELTDPWVGTGAIRHREMITRHANDLLDEWIDDGQVEFISRFARPLPQRVMASILGFPLEDIPQLAEWGDAVVTPFVHGHNHRHEITPEQTQRMLARLEGFQDYIYEHVRAKRAEPQDDMVSFLCEVHYEALDRKLTDLEIAGIVHAMILGGLETTQYALEEQAQLLCERPGMFEQLRVDRGKVRAFTEEGLRMRSPTHGLSTRMTARDEVFQGVEVPAGSLLHLRFGAANVDAEEFDCPFDLDLDREGLTRHVAFSTGPRVCPGANLSRVEQQIAWGVLLDRLETIEYGEGNDWLHQPGIMLGTLKLHLRFTKATAPMHLGTGRTSHTA</sequence>
<proteinExistence type="inferred from homology"/>
<dbReference type="GO" id="GO:0005506">
    <property type="term" value="F:iron ion binding"/>
    <property type="evidence" value="ECO:0007669"/>
    <property type="project" value="InterPro"/>
</dbReference>
<dbReference type="PANTHER" id="PTHR46696">
    <property type="entry name" value="P450, PUTATIVE (EUROFUNG)-RELATED"/>
    <property type="match status" value="1"/>
</dbReference>
<evidence type="ECO:0000313" key="2">
    <source>
        <dbReference type="EMBL" id="CAB4552450.1"/>
    </source>
</evidence>
<accession>A0A6J6CLP8</accession>
<dbReference type="EMBL" id="CAEZSR010000032">
    <property type="protein sequence ID" value="CAB4552450.1"/>
    <property type="molecule type" value="Genomic_DNA"/>
</dbReference>
<dbReference type="AlphaFoldDB" id="A0A6J6CLP8"/>
<gene>
    <name evidence="2" type="ORF">UFOPK1493_01169</name>
</gene>
<dbReference type="SUPFAM" id="SSF48264">
    <property type="entry name" value="Cytochrome P450"/>
    <property type="match status" value="1"/>
</dbReference>
<dbReference type="PRINTS" id="PR00359">
    <property type="entry name" value="BP450"/>
</dbReference>
<dbReference type="Pfam" id="PF00067">
    <property type="entry name" value="p450"/>
    <property type="match status" value="1"/>
</dbReference>
<dbReference type="GO" id="GO:0016705">
    <property type="term" value="F:oxidoreductase activity, acting on paired donors, with incorporation or reduction of molecular oxygen"/>
    <property type="evidence" value="ECO:0007669"/>
    <property type="project" value="InterPro"/>
</dbReference>
<dbReference type="Gene3D" id="1.10.630.10">
    <property type="entry name" value="Cytochrome P450"/>
    <property type="match status" value="1"/>
</dbReference>
<reference evidence="2" key="1">
    <citation type="submission" date="2020-05" db="EMBL/GenBank/DDBJ databases">
        <authorList>
            <person name="Chiriac C."/>
            <person name="Salcher M."/>
            <person name="Ghai R."/>
            <person name="Kavagutti S V."/>
        </authorList>
    </citation>
    <scope>NUCLEOTIDE SEQUENCE</scope>
</reference>
<dbReference type="InterPro" id="IPR001128">
    <property type="entry name" value="Cyt_P450"/>
</dbReference>
<comment type="similarity">
    <text evidence="1">Belongs to the cytochrome P450 family.</text>
</comment>
<dbReference type="GO" id="GO:0020037">
    <property type="term" value="F:heme binding"/>
    <property type="evidence" value="ECO:0007669"/>
    <property type="project" value="InterPro"/>
</dbReference>
<dbReference type="PANTHER" id="PTHR46696:SF6">
    <property type="entry name" value="P450, PUTATIVE (EUROFUNG)-RELATED"/>
    <property type="match status" value="1"/>
</dbReference>
<dbReference type="PROSITE" id="PS00086">
    <property type="entry name" value="CYTOCHROME_P450"/>
    <property type="match status" value="1"/>
</dbReference>